<feature type="transmembrane region" description="Helical" evidence="9">
    <location>
        <begin position="239"/>
        <end position="258"/>
    </location>
</feature>
<evidence type="ECO:0000256" key="8">
    <source>
        <dbReference type="SAM" id="MobiDB-lite"/>
    </source>
</evidence>
<protein>
    <recommendedName>
        <fullName evidence="10">Acyltransferase 3 domain-containing protein</fullName>
    </recommendedName>
</protein>
<keyword evidence="5 9" id="KW-1133">Transmembrane helix</keyword>
<feature type="transmembrane region" description="Helical" evidence="9">
    <location>
        <begin position="304"/>
        <end position="324"/>
    </location>
</feature>
<proteinExistence type="predicted"/>
<dbReference type="EMBL" id="CP028324">
    <property type="protein sequence ID" value="AVR97130.1"/>
    <property type="molecule type" value="Genomic_DNA"/>
</dbReference>
<keyword evidence="2" id="KW-1003">Cell membrane</keyword>
<dbReference type="RefSeq" id="WP_107142479.1">
    <property type="nucleotide sequence ID" value="NZ_CP028324.1"/>
</dbReference>
<evidence type="ECO:0000313" key="12">
    <source>
        <dbReference type="Proteomes" id="UP000240505"/>
    </source>
</evidence>
<feature type="region of interest" description="Disordered" evidence="8">
    <location>
        <begin position="597"/>
        <end position="693"/>
    </location>
</feature>
<dbReference type="InterPro" id="IPR050879">
    <property type="entry name" value="Acyltransferase_3"/>
</dbReference>
<feature type="transmembrane region" description="Helical" evidence="9">
    <location>
        <begin position="143"/>
        <end position="164"/>
    </location>
</feature>
<evidence type="ECO:0000256" key="7">
    <source>
        <dbReference type="ARBA" id="ARBA00023315"/>
    </source>
</evidence>
<dbReference type="Pfam" id="PF01757">
    <property type="entry name" value="Acyl_transf_3"/>
    <property type="match status" value="1"/>
</dbReference>
<dbReference type="GO" id="GO:0016788">
    <property type="term" value="F:hydrolase activity, acting on ester bonds"/>
    <property type="evidence" value="ECO:0007669"/>
    <property type="project" value="UniProtKB-ARBA"/>
</dbReference>
<dbReference type="InterPro" id="IPR036514">
    <property type="entry name" value="SGNH_hydro_sf"/>
</dbReference>
<feature type="transmembrane region" description="Helical" evidence="9">
    <location>
        <begin position="171"/>
        <end position="191"/>
    </location>
</feature>
<keyword evidence="4 9" id="KW-0812">Transmembrane</keyword>
<comment type="subcellular location">
    <subcellularLocation>
        <location evidence="1">Cell membrane</location>
        <topology evidence="1">Multi-pass membrane protein</topology>
    </subcellularLocation>
</comment>
<dbReference type="InterPro" id="IPR002656">
    <property type="entry name" value="Acyl_transf_3_dom"/>
</dbReference>
<keyword evidence="3" id="KW-0808">Transferase</keyword>
<evidence type="ECO:0000256" key="5">
    <source>
        <dbReference type="ARBA" id="ARBA00022989"/>
    </source>
</evidence>
<sequence>MSHTTPHTGSPRFAELDGLRALAVVSVILFHCEITGLFNAGFFGVDMFFTISGFIITSIFLKEYRSAGEFRFAHFYFRRLKRLLPPVLGLILLAFLGTALLSADALRKFIADTPAAFIYMSNWWQIADRQDYFDTTPHVLRHLWSLAIEEQFYLVWPPVAYLVARRGGARAVGLLALAGALASTAWMWHLYELDIDAIDQNRVYLGTDTHAMGLLAGAALASFWNPWQPRARGPLARQAGRALALLALALLGAMVATMDTSNPWLYRGAFLAVPLLTCMLAYVTMGDRAFFVSVLLRSRVAQWFGLRSYSLYLVHWLVFVWMRLLGWTDFARWEVLLPALATVLIVSEAMYQCVEKPAIRYDLKQPGDAPRKVVLATYVIIALIFSAAIRIVEVEEAAPVLVASAAAPAALPAPPAAVAPVPAQEAATAPAMAEEPVAPGPRLSGGEHLYALGDSVLLGAQDHLRERIPGIEVDAAVGRQARHALKVVQGWHDRLDGGATVLVHLGTNGYINEGQLRELLTALVSCKAVLLVTVHADRRWTAPNNALIARMAQEYPNVRVVDWSEASAARPDWFVKDGIHLSRRGILAYSARIEAATGGTPLPDPEPASAPVKARAMSHDTAPKVARGDTRAAERAAQDKGGLAGAEPATAAAVAPEPPAAHAPADAAAEAPHNSTSAPASEQHAGRQAIPGA</sequence>
<evidence type="ECO:0000256" key="3">
    <source>
        <dbReference type="ARBA" id="ARBA00022679"/>
    </source>
</evidence>
<dbReference type="Proteomes" id="UP000240505">
    <property type="component" value="Chromosome"/>
</dbReference>
<name>A0A2R4CCB5_9BURK</name>
<accession>A0A2R4CCB5</accession>
<dbReference type="SUPFAM" id="SSF52266">
    <property type="entry name" value="SGNH hydrolase"/>
    <property type="match status" value="1"/>
</dbReference>
<keyword evidence="12" id="KW-1185">Reference proteome</keyword>
<keyword evidence="6 9" id="KW-0472">Membrane</keyword>
<reference evidence="11 12" key="1">
    <citation type="submission" date="2018-03" db="EMBL/GenBank/DDBJ databases">
        <title>Massilia armeniaca sp. nov., isolated from desert soil.</title>
        <authorList>
            <person name="Huang H."/>
            <person name="Ren M."/>
        </authorList>
    </citation>
    <scope>NUCLEOTIDE SEQUENCE [LARGE SCALE GENOMIC DNA]</scope>
    <source>
        <strain evidence="11 12">ZMN-3</strain>
    </source>
</reference>
<organism evidence="11 12">
    <name type="scientific">Pseudoduganella armeniaca</name>
    <dbReference type="NCBI Taxonomy" id="2072590"/>
    <lineage>
        <taxon>Bacteria</taxon>
        <taxon>Pseudomonadati</taxon>
        <taxon>Pseudomonadota</taxon>
        <taxon>Betaproteobacteria</taxon>
        <taxon>Burkholderiales</taxon>
        <taxon>Oxalobacteraceae</taxon>
        <taxon>Telluria group</taxon>
        <taxon>Pseudoduganella</taxon>
    </lineage>
</organism>
<feature type="transmembrane region" description="Helical" evidence="9">
    <location>
        <begin position="211"/>
        <end position="227"/>
    </location>
</feature>
<gene>
    <name evidence="11" type="ORF">C9I28_16880</name>
</gene>
<evidence type="ECO:0000259" key="10">
    <source>
        <dbReference type="Pfam" id="PF01757"/>
    </source>
</evidence>
<feature type="compositionally biased region" description="Low complexity" evidence="8">
    <location>
        <begin position="645"/>
        <end position="655"/>
    </location>
</feature>
<feature type="domain" description="Acyltransferase 3" evidence="10">
    <location>
        <begin position="14"/>
        <end position="347"/>
    </location>
</feature>
<evidence type="ECO:0000256" key="9">
    <source>
        <dbReference type="SAM" id="Phobius"/>
    </source>
</evidence>
<dbReference type="AlphaFoldDB" id="A0A2R4CCB5"/>
<feature type="transmembrane region" description="Helical" evidence="9">
    <location>
        <begin position="330"/>
        <end position="351"/>
    </location>
</feature>
<keyword evidence="7" id="KW-0012">Acyltransferase</keyword>
<evidence type="ECO:0000256" key="4">
    <source>
        <dbReference type="ARBA" id="ARBA00022692"/>
    </source>
</evidence>
<dbReference type="GO" id="GO:0005886">
    <property type="term" value="C:plasma membrane"/>
    <property type="evidence" value="ECO:0007669"/>
    <property type="project" value="UniProtKB-SubCell"/>
</dbReference>
<dbReference type="PANTHER" id="PTHR23028">
    <property type="entry name" value="ACETYLTRANSFERASE"/>
    <property type="match status" value="1"/>
</dbReference>
<feature type="compositionally biased region" description="Low complexity" evidence="8">
    <location>
        <begin position="662"/>
        <end position="672"/>
    </location>
</feature>
<evidence type="ECO:0000313" key="11">
    <source>
        <dbReference type="EMBL" id="AVR97130.1"/>
    </source>
</evidence>
<feature type="transmembrane region" description="Helical" evidence="9">
    <location>
        <begin position="264"/>
        <end position="283"/>
    </location>
</feature>
<feature type="transmembrane region" description="Helical" evidence="9">
    <location>
        <begin position="372"/>
        <end position="392"/>
    </location>
</feature>
<dbReference type="PANTHER" id="PTHR23028:SF53">
    <property type="entry name" value="ACYL_TRANSF_3 DOMAIN-CONTAINING PROTEIN"/>
    <property type="match status" value="1"/>
</dbReference>
<dbReference type="GO" id="GO:0016747">
    <property type="term" value="F:acyltransferase activity, transferring groups other than amino-acyl groups"/>
    <property type="evidence" value="ECO:0007669"/>
    <property type="project" value="InterPro"/>
</dbReference>
<feature type="compositionally biased region" description="Basic and acidic residues" evidence="8">
    <location>
        <begin position="617"/>
        <end position="638"/>
    </location>
</feature>
<dbReference type="GO" id="GO:0009103">
    <property type="term" value="P:lipopolysaccharide biosynthetic process"/>
    <property type="evidence" value="ECO:0007669"/>
    <property type="project" value="TreeGrafter"/>
</dbReference>
<feature type="transmembrane region" description="Helical" evidence="9">
    <location>
        <begin position="44"/>
        <end position="62"/>
    </location>
</feature>
<evidence type="ECO:0000256" key="6">
    <source>
        <dbReference type="ARBA" id="ARBA00023136"/>
    </source>
</evidence>
<dbReference type="OrthoDB" id="9814807at2"/>
<evidence type="ECO:0000256" key="2">
    <source>
        <dbReference type="ARBA" id="ARBA00022475"/>
    </source>
</evidence>
<dbReference type="Gene3D" id="3.40.50.1110">
    <property type="entry name" value="SGNH hydrolase"/>
    <property type="match status" value="1"/>
</dbReference>
<dbReference type="KEGG" id="masz:C9I28_16880"/>
<feature type="transmembrane region" description="Helical" evidence="9">
    <location>
        <begin position="83"/>
        <end position="103"/>
    </location>
</feature>
<evidence type="ECO:0000256" key="1">
    <source>
        <dbReference type="ARBA" id="ARBA00004651"/>
    </source>
</evidence>